<dbReference type="AlphaFoldDB" id="A0A3B0SU46"/>
<dbReference type="InterPro" id="IPR029052">
    <property type="entry name" value="Metallo-depent_PP-like"/>
</dbReference>
<organism evidence="2">
    <name type="scientific">hydrothermal vent metagenome</name>
    <dbReference type="NCBI Taxonomy" id="652676"/>
    <lineage>
        <taxon>unclassified sequences</taxon>
        <taxon>metagenomes</taxon>
        <taxon>ecological metagenomes</taxon>
    </lineage>
</organism>
<accession>A0A3B0SU46</accession>
<dbReference type="EMBL" id="UOEH01000589">
    <property type="protein sequence ID" value="VAW07563.1"/>
    <property type="molecule type" value="Genomic_DNA"/>
</dbReference>
<protein>
    <recommendedName>
        <fullName evidence="1">Calcineurin-like phosphoesterase domain-containing protein</fullName>
    </recommendedName>
</protein>
<reference evidence="2" key="1">
    <citation type="submission" date="2018-06" db="EMBL/GenBank/DDBJ databases">
        <authorList>
            <person name="Zhirakovskaya E."/>
        </authorList>
    </citation>
    <scope>NUCLEOTIDE SEQUENCE</scope>
</reference>
<proteinExistence type="predicted"/>
<evidence type="ECO:0000259" key="1">
    <source>
        <dbReference type="Pfam" id="PF00149"/>
    </source>
</evidence>
<gene>
    <name evidence="2" type="ORF">MNBD_ALPHA05-1491</name>
</gene>
<evidence type="ECO:0000313" key="2">
    <source>
        <dbReference type="EMBL" id="VAW07563.1"/>
    </source>
</evidence>
<dbReference type="Gene3D" id="3.60.21.10">
    <property type="match status" value="1"/>
</dbReference>
<dbReference type="CDD" id="cd00838">
    <property type="entry name" value="MPP_superfamily"/>
    <property type="match status" value="1"/>
</dbReference>
<feature type="domain" description="Calcineurin-like phosphoesterase" evidence="1">
    <location>
        <begin position="46"/>
        <end position="128"/>
    </location>
</feature>
<dbReference type="SUPFAM" id="SSF56300">
    <property type="entry name" value="Metallo-dependent phosphatases"/>
    <property type="match status" value="1"/>
</dbReference>
<dbReference type="GO" id="GO:0016787">
    <property type="term" value="F:hydrolase activity"/>
    <property type="evidence" value="ECO:0007669"/>
    <property type="project" value="InterPro"/>
</dbReference>
<name>A0A3B0SU46_9ZZZZ</name>
<dbReference type="Pfam" id="PF00149">
    <property type="entry name" value="Metallophos"/>
    <property type="match status" value="1"/>
</dbReference>
<sequence>MADKTTTAREVSRATQHLKKIILFFLLTLLTACTSETATPEPGGFSFIVIGDTPYGPPDEVMLVEALPKIRAGAYPFIIHVGDFKGGGAPCTDALEERLETLIATLAPTPVFYTPGDNDWTDCDRFKDPATGVRTSDLDRLAGLRARFFSAPLTAPAAFGARRQETQPENAAWRYGGVQFATLHIVGTNNGRDWVVGDPLTRAATAADARDAANLAWLAKTFAAAKTNGARAVVIAMQADMTDIKDKPKDVMCEDVAANADHPCDGFTDLRAAIRDAAREFNGPVLLIHGDTAPFTLGQSFAGEEAKNLWRLNAAGDAGVGRTGQAYGTRDVTVVTINPSADKPIAARGLLTE</sequence>
<feature type="non-terminal residue" evidence="2">
    <location>
        <position position="353"/>
    </location>
</feature>
<dbReference type="InterPro" id="IPR004843">
    <property type="entry name" value="Calcineurin-like_PHP"/>
</dbReference>
<dbReference type="PROSITE" id="PS51257">
    <property type="entry name" value="PROKAR_LIPOPROTEIN"/>
    <property type="match status" value="1"/>
</dbReference>